<dbReference type="SUPFAM" id="SSF46689">
    <property type="entry name" value="Homeodomain-like"/>
    <property type="match status" value="1"/>
</dbReference>
<evidence type="ECO:0000313" key="5">
    <source>
        <dbReference type="Proteomes" id="UP000263900"/>
    </source>
</evidence>
<dbReference type="Proteomes" id="UP000263900">
    <property type="component" value="Chromosome"/>
</dbReference>
<feature type="domain" description="HTH araC/xylS-type" evidence="3">
    <location>
        <begin position="227"/>
        <end position="325"/>
    </location>
</feature>
<proteinExistence type="predicted"/>
<accession>A0A3B7N100</accession>
<keyword evidence="1" id="KW-0805">Transcription regulation</keyword>
<protein>
    <submittedName>
        <fullName evidence="4">AraC family transcriptional regulator</fullName>
    </submittedName>
</protein>
<evidence type="ECO:0000313" key="4">
    <source>
        <dbReference type="EMBL" id="AXY76091.1"/>
    </source>
</evidence>
<dbReference type="Gene3D" id="1.10.10.60">
    <property type="entry name" value="Homeodomain-like"/>
    <property type="match status" value="1"/>
</dbReference>
<evidence type="ECO:0000256" key="2">
    <source>
        <dbReference type="ARBA" id="ARBA00023163"/>
    </source>
</evidence>
<dbReference type="OrthoDB" id="669939at2"/>
<dbReference type="GO" id="GO:0043565">
    <property type="term" value="F:sequence-specific DNA binding"/>
    <property type="evidence" value="ECO:0007669"/>
    <property type="project" value="InterPro"/>
</dbReference>
<dbReference type="PANTHER" id="PTHR47893:SF1">
    <property type="entry name" value="REGULATORY PROTEIN PCHR"/>
    <property type="match status" value="1"/>
</dbReference>
<dbReference type="GO" id="GO:0003700">
    <property type="term" value="F:DNA-binding transcription factor activity"/>
    <property type="evidence" value="ECO:0007669"/>
    <property type="project" value="InterPro"/>
</dbReference>
<dbReference type="KEGG" id="pseg:D3H65_19805"/>
<dbReference type="Pfam" id="PF12833">
    <property type="entry name" value="HTH_18"/>
    <property type="match status" value="1"/>
</dbReference>
<reference evidence="4 5" key="1">
    <citation type="submission" date="2018-09" db="EMBL/GenBank/DDBJ databases">
        <title>Genome sequencing of strain 6GH32-13.</title>
        <authorList>
            <person name="Weon H.-Y."/>
            <person name="Heo J."/>
            <person name="Kwon S.-W."/>
        </authorList>
    </citation>
    <scope>NUCLEOTIDE SEQUENCE [LARGE SCALE GENOMIC DNA]</scope>
    <source>
        <strain evidence="4 5">5GH32-13</strain>
    </source>
</reference>
<dbReference type="AlphaFoldDB" id="A0A3B7N100"/>
<gene>
    <name evidence="4" type="ORF">D3H65_19805</name>
</gene>
<keyword evidence="2" id="KW-0804">Transcription</keyword>
<dbReference type="InterPro" id="IPR009057">
    <property type="entry name" value="Homeodomain-like_sf"/>
</dbReference>
<dbReference type="InterPro" id="IPR018060">
    <property type="entry name" value="HTH_AraC"/>
</dbReference>
<name>A0A3B7N100_9BACT</name>
<dbReference type="PANTHER" id="PTHR47893">
    <property type="entry name" value="REGULATORY PROTEIN PCHR"/>
    <property type="match status" value="1"/>
</dbReference>
<keyword evidence="5" id="KW-1185">Reference proteome</keyword>
<dbReference type="InterPro" id="IPR053142">
    <property type="entry name" value="PchR_regulatory_protein"/>
</dbReference>
<dbReference type="EMBL" id="CP032157">
    <property type="protein sequence ID" value="AXY76091.1"/>
    <property type="molecule type" value="Genomic_DNA"/>
</dbReference>
<evidence type="ECO:0000259" key="3">
    <source>
        <dbReference type="PROSITE" id="PS01124"/>
    </source>
</evidence>
<dbReference type="SMART" id="SM00342">
    <property type="entry name" value="HTH_ARAC"/>
    <property type="match status" value="1"/>
</dbReference>
<organism evidence="4 5">
    <name type="scientific">Paraflavitalea soli</name>
    <dbReference type="NCBI Taxonomy" id="2315862"/>
    <lineage>
        <taxon>Bacteria</taxon>
        <taxon>Pseudomonadati</taxon>
        <taxon>Bacteroidota</taxon>
        <taxon>Chitinophagia</taxon>
        <taxon>Chitinophagales</taxon>
        <taxon>Chitinophagaceae</taxon>
        <taxon>Paraflavitalea</taxon>
    </lineage>
</organism>
<dbReference type="RefSeq" id="WP_119051970.1">
    <property type="nucleotide sequence ID" value="NZ_CP032157.1"/>
</dbReference>
<evidence type="ECO:0000256" key="1">
    <source>
        <dbReference type="ARBA" id="ARBA00023015"/>
    </source>
</evidence>
<dbReference type="PROSITE" id="PS01124">
    <property type="entry name" value="HTH_ARAC_FAMILY_2"/>
    <property type="match status" value="1"/>
</dbReference>
<sequence>MILHILSESEGNIVLSDSEPTWLWEYKIPESRSITASGAFGDLLLQETPGNQYSVWYNNYLIKRGDRLTIIRNEPVYKLQFILNNSFNYYDPKVGNIPMYERGYNLLYTPVVQEKISFKDKAYSNLEIHFSPDYLAAFTPHFAHLADWLRKTERQVPARFCKINQVATGDMMRCLYDLLNSPYTGELRKMHYDALVRELLIMVLHQTATHPLRKIIRFTTKEVETLYEIKNFLLTNIDKPLKLEQIAKNHDVTLRTLKRRFFTLFGVKLYNFVLDIRMKQASMLLLETDTAIEHIATLTGYQSFANFSTAFKKYYGHPPKYFRSR</sequence>